<reference evidence="1" key="1">
    <citation type="submission" date="2024-03" db="EMBL/GenBank/DDBJ databases">
        <title>Eukaryotic viruses encode the ribosomal protein eL40.</title>
        <authorList>
            <person name="Thomy J."/>
            <person name="Schvarcz C.R."/>
            <person name="McBeain K.A."/>
            <person name="Edwards K.F."/>
            <person name="Steward G.F."/>
        </authorList>
    </citation>
    <scope>NUCLEOTIDE SEQUENCE</scope>
    <source>
        <strain evidence="1">FloV-SA2</strain>
    </source>
</reference>
<organism evidence="1">
    <name type="scientific">Florenciella sp. virus SA2</name>
    <dbReference type="NCBI Taxonomy" id="3240092"/>
    <lineage>
        <taxon>Viruses</taxon>
    </lineage>
</organism>
<protein>
    <submittedName>
        <fullName evidence="1">Uncharacterized protein</fullName>
    </submittedName>
</protein>
<name>A0AB39JFS0_9VIRU</name>
<proteinExistence type="predicted"/>
<dbReference type="EMBL" id="PP542043">
    <property type="protein sequence ID" value="XDO02246.1"/>
    <property type="molecule type" value="Genomic_DNA"/>
</dbReference>
<accession>A0AB39JFS0</accession>
<evidence type="ECO:0000313" key="1">
    <source>
        <dbReference type="EMBL" id="XDO02246.1"/>
    </source>
</evidence>
<gene>
    <name evidence="1" type="ORF">FloV-SA2_00428</name>
</gene>
<sequence>MGHGFSISNTIHIHKKRKIEFVPKKQGQGQAQVQDQTIVSPIQIEDNIIIPTPIKGESKRKLWS</sequence>